<dbReference type="SUPFAM" id="SSF56219">
    <property type="entry name" value="DNase I-like"/>
    <property type="match status" value="1"/>
</dbReference>
<dbReference type="eggNOG" id="COG3568">
    <property type="taxonomic scope" value="Bacteria"/>
</dbReference>
<evidence type="ECO:0000313" key="2">
    <source>
        <dbReference type="EMBL" id="BAL89478.1"/>
    </source>
</evidence>
<keyword evidence="3" id="KW-1185">Reference proteome</keyword>
<proteinExistence type="predicted"/>
<dbReference type="STRING" id="512565.AMIS_42580"/>
<dbReference type="InterPro" id="IPR005135">
    <property type="entry name" value="Endo/exonuclease/phosphatase"/>
</dbReference>
<dbReference type="KEGG" id="ams:AMIS_42580"/>
<accession>I0H8Z1</accession>
<dbReference type="GO" id="GO:0003824">
    <property type="term" value="F:catalytic activity"/>
    <property type="evidence" value="ECO:0007669"/>
    <property type="project" value="InterPro"/>
</dbReference>
<organism evidence="2 3">
    <name type="scientific">Actinoplanes missouriensis (strain ATCC 14538 / DSM 43046 / CBS 188.64 / JCM 3121 / NBRC 102363 / NCIMB 12654 / NRRL B-3342 / UNCC 431)</name>
    <dbReference type="NCBI Taxonomy" id="512565"/>
    <lineage>
        <taxon>Bacteria</taxon>
        <taxon>Bacillati</taxon>
        <taxon>Actinomycetota</taxon>
        <taxon>Actinomycetes</taxon>
        <taxon>Micromonosporales</taxon>
        <taxon>Micromonosporaceae</taxon>
        <taxon>Actinoplanes</taxon>
    </lineage>
</organism>
<dbReference type="AlphaFoldDB" id="I0H8Z1"/>
<dbReference type="Proteomes" id="UP000007882">
    <property type="component" value="Chromosome"/>
</dbReference>
<evidence type="ECO:0000313" key="3">
    <source>
        <dbReference type="Proteomes" id="UP000007882"/>
    </source>
</evidence>
<reference evidence="2 3" key="1">
    <citation type="submission" date="2012-02" db="EMBL/GenBank/DDBJ databases">
        <title>Complete genome sequence of Actinoplanes missouriensis 431 (= NBRC 102363).</title>
        <authorList>
            <person name="Ohnishi Y."/>
            <person name="Ishikawa J."/>
            <person name="Sekine M."/>
            <person name="Hosoyama A."/>
            <person name="Harada T."/>
            <person name="Narita H."/>
            <person name="Hata T."/>
            <person name="Konno Y."/>
            <person name="Tutikane K."/>
            <person name="Fujita N."/>
            <person name="Horinouchi S."/>
            <person name="Hayakawa M."/>
        </authorList>
    </citation>
    <scope>NUCLEOTIDE SEQUENCE [LARGE SCALE GENOMIC DNA]</scope>
    <source>
        <strain evidence="3">ATCC 14538 / DSM 43046 / CBS 188.64 / JCM 3121 / NBRC 102363 / NCIMB 12654 / NRRL B-3342 / UNCC 431</strain>
    </source>
</reference>
<name>I0H8Z1_ACTM4</name>
<sequence length="267" mass="29019">MRIVSVNAWGGARADELLAWLPVSGADVACLQEVTRTPGRSGWTRFDDGERQLPQRADLFADVRSALPRHQGIFVASDSGPVHDDDGGRHRQDFGLATFAGERWPVIGLDSAFVHGEFTDHPEWTIADRPRAALAIRTTDRSGPDGGRPVWVVQVHGLRDPAGKGDTPARLRQATRLAELVDRIRGPRDLVVLCGDFNVLPSSETFAVLADVGLTDLVGDADTRTSSYPKPVRHASYLLVSDLAAVKHFAVLSTPEVSDHRALVLDI</sequence>
<dbReference type="Pfam" id="PF03372">
    <property type="entry name" value="Exo_endo_phos"/>
    <property type="match status" value="1"/>
</dbReference>
<protein>
    <recommendedName>
        <fullName evidence="1">Endonuclease/exonuclease/phosphatase domain-containing protein</fullName>
    </recommendedName>
</protein>
<dbReference type="PATRIC" id="fig|512565.3.peg.4242"/>
<dbReference type="RefSeq" id="WP_014444372.1">
    <property type="nucleotide sequence ID" value="NC_017093.1"/>
</dbReference>
<evidence type="ECO:0000259" key="1">
    <source>
        <dbReference type="Pfam" id="PF03372"/>
    </source>
</evidence>
<dbReference type="OrthoDB" id="4446218at2"/>
<dbReference type="HOGENOM" id="CLU_091007_0_0_11"/>
<feature type="domain" description="Endonuclease/exonuclease/phosphatase" evidence="1">
    <location>
        <begin position="5"/>
        <end position="260"/>
    </location>
</feature>
<gene>
    <name evidence="2" type="ordered locus">AMIS_42580</name>
</gene>
<dbReference type="EMBL" id="AP012319">
    <property type="protein sequence ID" value="BAL89478.1"/>
    <property type="molecule type" value="Genomic_DNA"/>
</dbReference>
<dbReference type="InterPro" id="IPR036691">
    <property type="entry name" value="Endo/exonu/phosph_ase_sf"/>
</dbReference>
<dbReference type="Gene3D" id="3.60.10.10">
    <property type="entry name" value="Endonuclease/exonuclease/phosphatase"/>
    <property type="match status" value="1"/>
</dbReference>